<evidence type="ECO:0000313" key="4">
    <source>
        <dbReference type="EMBL" id="WPH00739.1"/>
    </source>
</evidence>
<keyword evidence="1" id="KW-0539">Nucleus</keyword>
<evidence type="ECO:0000313" key="5">
    <source>
        <dbReference type="Proteomes" id="UP001303373"/>
    </source>
</evidence>
<dbReference type="Pfam" id="PF00172">
    <property type="entry name" value="Zn_clus"/>
    <property type="match status" value="1"/>
</dbReference>
<accession>A0AAQ3M377</accession>
<protein>
    <recommendedName>
        <fullName evidence="3">Zn(2)-C6 fungal-type domain-containing protein</fullName>
    </recommendedName>
</protein>
<organism evidence="4 5">
    <name type="scientific">Acrodontium crateriforme</name>
    <dbReference type="NCBI Taxonomy" id="150365"/>
    <lineage>
        <taxon>Eukaryota</taxon>
        <taxon>Fungi</taxon>
        <taxon>Dikarya</taxon>
        <taxon>Ascomycota</taxon>
        <taxon>Pezizomycotina</taxon>
        <taxon>Dothideomycetes</taxon>
        <taxon>Dothideomycetidae</taxon>
        <taxon>Mycosphaerellales</taxon>
        <taxon>Teratosphaeriaceae</taxon>
        <taxon>Acrodontium</taxon>
    </lineage>
</organism>
<evidence type="ECO:0000256" key="2">
    <source>
        <dbReference type="SAM" id="MobiDB-lite"/>
    </source>
</evidence>
<reference evidence="4 5" key="1">
    <citation type="submission" date="2023-11" db="EMBL/GenBank/DDBJ databases">
        <title>An acidophilic fungus is an integral part of prey digestion in a carnivorous sundew plant.</title>
        <authorList>
            <person name="Tsai I.J."/>
        </authorList>
    </citation>
    <scope>NUCLEOTIDE SEQUENCE [LARGE SCALE GENOMIC DNA]</scope>
    <source>
        <strain evidence="4">169a</strain>
    </source>
</reference>
<dbReference type="PANTHER" id="PTHR47784:SF5">
    <property type="entry name" value="STEROL UPTAKE CONTROL PROTEIN 2"/>
    <property type="match status" value="1"/>
</dbReference>
<dbReference type="SUPFAM" id="SSF57701">
    <property type="entry name" value="Zn2/Cys6 DNA-binding domain"/>
    <property type="match status" value="1"/>
</dbReference>
<feature type="compositionally biased region" description="Basic residues" evidence="2">
    <location>
        <begin position="38"/>
        <end position="50"/>
    </location>
</feature>
<dbReference type="CDD" id="cd00067">
    <property type="entry name" value="GAL4"/>
    <property type="match status" value="1"/>
</dbReference>
<dbReference type="PANTHER" id="PTHR47784">
    <property type="entry name" value="STEROL UPTAKE CONTROL PROTEIN 2"/>
    <property type="match status" value="1"/>
</dbReference>
<dbReference type="PROSITE" id="PS00463">
    <property type="entry name" value="ZN2_CY6_FUNGAL_1"/>
    <property type="match status" value="1"/>
</dbReference>
<evidence type="ECO:0000259" key="3">
    <source>
        <dbReference type="PROSITE" id="PS00463"/>
    </source>
</evidence>
<feature type="compositionally biased region" description="Low complexity" evidence="2">
    <location>
        <begin position="14"/>
        <end position="29"/>
    </location>
</feature>
<dbReference type="EMBL" id="CP138584">
    <property type="protein sequence ID" value="WPH00739.1"/>
    <property type="molecule type" value="Genomic_DNA"/>
</dbReference>
<gene>
    <name evidence="4" type="ORF">R9X50_00356900</name>
</gene>
<dbReference type="GO" id="GO:0008270">
    <property type="term" value="F:zinc ion binding"/>
    <property type="evidence" value="ECO:0007669"/>
    <property type="project" value="InterPro"/>
</dbReference>
<dbReference type="InterPro" id="IPR053157">
    <property type="entry name" value="Sterol_Uptake_Regulator"/>
</dbReference>
<feature type="region of interest" description="Disordered" evidence="2">
    <location>
        <begin position="1"/>
        <end position="50"/>
    </location>
</feature>
<dbReference type="Gene3D" id="4.10.240.10">
    <property type="entry name" value="Zn(2)-C6 fungal-type DNA-binding domain"/>
    <property type="match status" value="1"/>
</dbReference>
<feature type="domain" description="Zn(2)-C6 fungal-type" evidence="3">
    <location>
        <begin position="47"/>
        <end position="74"/>
    </location>
</feature>
<name>A0AAQ3M377_9PEZI</name>
<feature type="region of interest" description="Disordered" evidence="2">
    <location>
        <begin position="79"/>
        <end position="119"/>
    </location>
</feature>
<dbReference type="InterPro" id="IPR036864">
    <property type="entry name" value="Zn2-C6_fun-type_DNA-bd_sf"/>
</dbReference>
<dbReference type="Proteomes" id="UP001303373">
    <property type="component" value="Chromosome 5"/>
</dbReference>
<evidence type="ECO:0000256" key="1">
    <source>
        <dbReference type="ARBA" id="ARBA00023242"/>
    </source>
</evidence>
<dbReference type="InterPro" id="IPR001138">
    <property type="entry name" value="Zn2Cys6_DnaBD"/>
</dbReference>
<proteinExistence type="predicted"/>
<dbReference type="GO" id="GO:0001228">
    <property type="term" value="F:DNA-binding transcription activator activity, RNA polymerase II-specific"/>
    <property type="evidence" value="ECO:0007669"/>
    <property type="project" value="TreeGrafter"/>
</dbReference>
<dbReference type="AlphaFoldDB" id="A0AAQ3M377"/>
<keyword evidence="5" id="KW-1185">Reference proteome</keyword>
<sequence>MPAESTQRLHRAQAAAPSSSVGPESSPPATNTISRAPRVGHKKSRKGCAQCKKRHVKCNEEAPCSNCVRHKVACSLAGGPHVTREDAKPRPPSVTSSSSRSHSTSHKPGDSSRSTSPFHAPYAAITGSIDRSMSEADMTGARALDVELMHHYMLHTKYILFQSPDAVDILRVWQEETPRIAFRHEYVLHAMLGFTALHKAHLEPERLPKLQTFAVDHFDKAFRLYREDSSPFGVDNAEARFVFSWLATFFSFAIPPSALPIDAMAELLLLIRGVEIIVSSTWQWVSQGPYAPIFARNIKDGITAPPDAYHSLEGIDMGLGHLDYMIGVEAMLPEDRRVCVAVTTELKRLYDGVFRSPGAGSIAYILCFPTQDSPAFASLIKRRVPQALVILAHYCVVLDVLNTRWWMHGWPARVMTDIVSSLPAQWTQWIDWAVQSILIKPHCPISSDGLLI</sequence>
<feature type="compositionally biased region" description="Low complexity" evidence="2">
    <location>
        <begin position="93"/>
        <end position="102"/>
    </location>
</feature>
<dbReference type="SMART" id="SM00066">
    <property type="entry name" value="GAL4"/>
    <property type="match status" value="1"/>
</dbReference>